<dbReference type="RefSeq" id="WP_210431462.1">
    <property type="nucleotide sequence ID" value="NZ_BKCL01000003.1"/>
</dbReference>
<dbReference type="InterPro" id="IPR029044">
    <property type="entry name" value="Nucleotide-diphossugar_trans"/>
</dbReference>
<feature type="domain" description="Nucleotidyl transferase" evidence="3">
    <location>
        <begin position="26"/>
        <end position="168"/>
    </location>
</feature>
<name>A0A5A7MNT8_9PROT</name>
<gene>
    <name evidence="4" type="ORF">JCM17844_13190</name>
</gene>
<reference evidence="4 5" key="1">
    <citation type="submission" date="2019-09" db="EMBL/GenBank/DDBJ databases">
        <title>NBRP : Genome information of microbial organism related human and environment.</title>
        <authorList>
            <person name="Hattori M."/>
            <person name="Oshima K."/>
            <person name="Inaba H."/>
            <person name="Suda W."/>
            <person name="Sakamoto M."/>
            <person name="Iino T."/>
            <person name="Kitahara M."/>
            <person name="Oshida Y."/>
            <person name="Iida T."/>
            <person name="Kudo T."/>
            <person name="Itoh T."/>
            <person name="Ohkuma M."/>
        </authorList>
    </citation>
    <scope>NUCLEOTIDE SEQUENCE [LARGE SCALE GENOMIC DNA]</scope>
    <source>
        <strain evidence="4 5">Hi-2</strain>
    </source>
</reference>
<evidence type="ECO:0000259" key="3">
    <source>
        <dbReference type="Pfam" id="PF00483"/>
    </source>
</evidence>
<dbReference type="AlphaFoldDB" id="A0A5A7MNT8"/>
<dbReference type="Gene3D" id="3.90.550.10">
    <property type="entry name" value="Spore Coat Polysaccharide Biosynthesis Protein SpsA, Chain A"/>
    <property type="match status" value="1"/>
</dbReference>
<dbReference type="Pfam" id="PF00483">
    <property type="entry name" value="NTP_transferase"/>
    <property type="match status" value="1"/>
</dbReference>
<dbReference type="CDD" id="cd06422">
    <property type="entry name" value="NTP_transferase_like_1"/>
    <property type="match status" value="1"/>
</dbReference>
<accession>A0A5A7MNT8</accession>
<dbReference type="PANTHER" id="PTHR43584">
    <property type="entry name" value="NUCLEOTIDYL TRANSFERASE"/>
    <property type="match status" value="1"/>
</dbReference>
<evidence type="ECO:0000256" key="1">
    <source>
        <dbReference type="ARBA" id="ARBA00022679"/>
    </source>
</evidence>
<proteinExistence type="predicted"/>
<dbReference type="GO" id="GO:0016779">
    <property type="term" value="F:nucleotidyltransferase activity"/>
    <property type="evidence" value="ECO:0007669"/>
    <property type="project" value="UniProtKB-KW"/>
</dbReference>
<sequence>MAKDAVSKTIPLKMRARFDAPAPKTAMLLAAGLGTRMMPLTEDRPKALVELNHRPLIDYTIKHLERAGVERLVVNVHAHANRLQEWLSKHDTSLDIRISDERDQLLDTGGALLKAAPLLGDDPFFVLNCDAFWCDGLVDTLAHLASRWTTQEMDALLLIVHSRNALAYHGRGDFEMDPLGRLSFRAERTITPYVYAGVQILDPAVIKSISDPVFSLRKPWAHSAENERLFGLVHEGAWAHVGSPDAVRLVERTLLD</sequence>
<dbReference type="Proteomes" id="UP000322084">
    <property type="component" value="Unassembled WGS sequence"/>
</dbReference>
<keyword evidence="1 4" id="KW-0808">Transferase</keyword>
<dbReference type="InterPro" id="IPR050065">
    <property type="entry name" value="GlmU-like"/>
</dbReference>
<protein>
    <submittedName>
        <fullName evidence="4">Mannose-1-phosphate guanylyltransferase</fullName>
    </submittedName>
</protein>
<evidence type="ECO:0000313" key="4">
    <source>
        <dbReference type="EMBL" id="GEQ97682.1"/>
    </source>
</evidence>
<dbReference type="EMBL" id="BKCL01000003">
    <property type="protein sequence ID" value="GEQ97682.1"/>
    <property type="molecule type" value="Genomic_DNA"/>
</dbReference>
<evidence type="ECO:0000313" key="5">
    <source>
        <dbReference type="Proteomes" id="UP000322084"/>
    </source>
</evidence>
<comment type="caution">
    <text evidence="4">The sequence shown here is derived from an EMBL/GenBank/DDBJ whole genome shotgun (WGS) entry which is preliminary data.</text>
</comment>
<dbReference type="PANTHER" id="PTHR43584:SF8">
    <property type="entry name" value="N-ACETYLMURAMATE ALPHA-1-PHOSPHATE URIDYLYLTRANSFERASE"/>
    <property type="match status" value="1"/>
</dbReference>
<dbReference type="SUPFAM" id="SSF53448">
    <property type="entry name" value="Nucleotide-diphospho-sugar transferases"/>
    <property type="match status" value="1"/>
</dbReference>
<organism evidence="4 5">
    <name type="scientific">Iodidimonas gelatinilytica</name>
    <dbReference type="NCBI Taxonomy" id="1236966"/>
    <lineage>
        <taxon>Bacteria</taxon>
        <taxon>Pseudomonadati</taxon>
        <taxon>Pseudomonadota</taxon>
        <taxon>Alphaproteobacteria</taxon>
        <taxon>Iodidimonadales</taxon>
        <taxon>Iodidimonadaceae</taxon>
        <taxon>Iodidimonas</taxon>
    </lineage>
</organism>
<evidence type="ECO:0000256" key="2">
    <source>
        <dbReference type="ARBA" id="ARBA00022695"/>
    </source>
</evidence>
<keyword evidence="2 4" id="KW-0548">Nucleotidyltransferase</keyword>
<dbReference type="InterPro" id="IPR005835">
    <property type="entry name" value="NTP_transferase_dom"/>
</dbReference>